<dbReference type="GO" id="GO:0005506">
    <property type="term" value="F:iron ion binding"/>
    <property type="evidence" value="ECO:0007669"/>
    <property type="project" value="InterPro"/>
</dbReference>
<feature type="binding site" description="axial binding residue" evidence="7">
    <location>
        <position position="72"/>
    </location>
    <ligand>
        <name>heme</name>
        <dbReference type="ChEBI" id="CHEBI:30413"/>
    </ligand>
    <ligandPart>
        <name>Fe</name>
        <dbReference type="ChEBI" id="CHEBI:18248"/>
    </ligandPart>
</feature>
<comment type="caution">
    <text evidence="8">The sequence shown here is derived from an EMBL/GenBank/DDBJ whole genome shotgun (WGS) entry which is preliminary data.</text>
</comment>
<keyword evidence="5 7" id="KW-0408">Iron</keyword>
<proteinExistence type="inferred from homology"/>
<comment type="similarity">
    <text evidence="2">Belongs to the cytochrome P450 family.</text>
</comment>
<protein>
    <recommendedName>
        <fullName evidence="10">Cytochrome P450</fullName>
    </recommendedName>
</protein>
<dbReference type="InterPro" id="IPR036396">
    <property type="entry name" value="Cyt_P450_sf"/>
</dbReference>
<dbReference type="InterPro" id="IPR002401">
    <property type="entry name" value="Cyt_P450_E_grp-I"/>
</dbReference>
<reference evidence="8" key="1">
    <citation type="submission" date="2022-03" db="EMBL/GenBank/DDBJ databases">
        <authorList>
            <person name="Tunstrom K."/>
        </authorList>
    </citation>
    <scope>NUCLEOTIDE SEQUENCE</scope>
</reference>
<gene>
    <name evidence="8" type="ORF">EEDITHA_LOCUS2983</name>
</gene>
<keyword evidence="4" id="KW-0560">Oxidoreductase</keyword>
<name>A0AAU9TM69_EUPED</name>
<dbReference type="Pfam" id="PF00067">
    <property type="entry name" value="p450"/>
    <property type="match status" value="1"/>
</dbReference>
<keyword evidence="9" id="KW-1185">Reference proteome</keyword>
<evidence type="ECO:0008006" key="10">
    <source>
        <dbReference type="Google" id="ProtNLM"/>
    </source>
</evidence>
<sequence>MGIPHGCLHDTYLGGYRIPKGAMVVPLQWAIHMDPNVWEEPYDFKPSRWIDEEDNLLKPSEFIPFQTGKRMCPGDELSRMISVGLIARLFRSFRVRLASKPPTEEEMQGKVGVTLSAPEALFICDTL</sequence>
<dbReference type="InterPro" id="IPR001128">
    <property type="entry name" value="Cyt_P450"/>
</dbReference>
<keyword evidence="7" id="KW-0349">Heme</keyword>
<dbReference type="PRINTS" id="PR00463">
    <property type="entry name" value="EP450I"/>
</dbReference>
<dbReference type="EMBL" id="CAKOGL010000005">
    <property type="protein sequence ID" value="CAH2086632.1"/>
    <property type="molecule type" value="Genomic_DNA"/>
</dbReference>
<evidence type="ECO:0000256" key="3">
    <source>
        <dbReference type="ARBA" id="ARBA00022723"/>
    </source>
</evidence>
<dbReference type="GO" id="GO:0016705">
    <property type="term" value="F:oxidoreductase activity, acting on paired donors, with incorporation or reduction of molecular oxygen"/>
    <property type="evidence" value="ECO:0007669"/>
    <property type="project" value="InterPro"/>
</dbReference>
<keyword evidence="6" id="KW-0503">Monooxygenase</keyword>
<dbReference type="PANTHER" id="PTHR24303">
    <property type="entry name" value="HEME-BINDING MONOOXYGENASE FAMILY"/>
    <property type="match status" value="1"/>
</dbReference>
<dbReference type="GO" id="GO:0020037">
    <property type="term" value="F:heme binding"/>
    <property type="evidence" value="ECO:0007669"/>
    <property type="project" value="InterPro"/>
</dbReference>
<evidence type="ECO:0000313" key="8">
    <source>
        <dbReference type="EMBL" id="CAH2086632.1"/>
    </source>
</evidence>
<dbReference type="AlphaFoldDB" id="A0AAU9TM69"/>
<evidence type="ECO:0000313" key="9">
    <source>
        <dbReference type="Proteomes" id="UP001153954"/>
    </source>
</evidence>
<evidence type="ECO:0000256" key="6">
    <source>
        <dbReference type="ARBA" id="ARBA00023033"/>
    </source>
</evidence>
<dbReference type="Proteomes" id="UP001153954">
    <property type="component" value="Unassembled WGS sequence"/>
</dbReference>
<evidence type="ECO:0000256" key="7">
    <source>
        <dbReference type="PIRSR" id="PIRSR602401-1"/>
    </source>
</evidence>
<dbReference type="PANTHER" id="PTHR24303:SF31">
    <property type="entry name" value="CYTOCHROME P450 307A1-RELATED"/>
    <property type="match status" value="1"/>
</dbReference>
<comment type="cofactor">
    <cofactor evidence="1 7">
        <name>heme</name>
        <dbReference type="ChEBI" id="CHEBI:30413"/>
    </cofactor>
</comment>
<dbReference type="GO" id="GO:0004497">
    <property type="term" value="F:monooxygenase activity"/>
    <property type="evidence" value="ECO:0007669"/>
    <property type="project" value="UniProtKB-KW"/>
</dbReference>
<evidence type="ECO:0000256" key="5">
    <source>
        <dbReference type="ARBA" id="ARBA00023004"/>
    </source>
</evidence>
<keyword evidence="3 7" id="KW-0479">Metal-binding</keyword>
<organism evidence="8 9">
    <name type="scientific">Euphydryas editha</name>
    <name type="common">Edith's checkerspot</name>
    <dbReference type="NCBI Taxonomy" id="104508"/>
    <lineage>
        <taxon>Eukaryota</taxon>
        <taxon>Metazoa</taxon>
        <taxon>Ecdysozoa</taxon>
        <taxon>Arthropoda</taxon>
        <taxon>Hexapoda</taxon>
        <taxon>Insecta</taxon>
        <taxon>Pterygota</taxon>
        <taxon>Neoptera</taxon>
        <taxon>Endopterygota</taxon>
        <taxon>Lepidoptera</taxon>
        <taxon>Glossata</taxon>
        <taxon>Ditrysia</taxon>
        <taxon>Papilionoidea</taxon>
        <taxon>Nymphalidae</taxon>
        <taxon>Nymphalinae</taxon>
        <taxon>Euphydryas</taxon>
    </lineage>
</organism>
<dbReference type="SUPFAM" id="SSF48264">
    <property type="entry name" value="Cytochrome P450"/>
    <property type="match status" value="1"/>
</dbReference>
<evidence type="ECO:0000256" key="4">
    <source>
        <dbReference type="ARBA" id="ARBA00023002"/>
    </source>
</evidence>
<evidence type="ECO:0000256" key="2">
    <source>
        <dbReference type="ARBA" id="ARBA00010617"/>
    </source>
</evidence>
<evidence type="ECO:0000256" key="1">
    <source>
        <dbReference type="ARBA" id="ARBA00001971"/>
    </source>
</evidence>
<dbReference type="Gene3D" id="1.10.630.10">
    <property type="entry name" value="Cytochrome P450"/>
    <property type="match status" value="1"/>
</dbReference>
<accession>A0AAU9TM69</accession>